<comment type="pathway">
    <text evidence="3 9">Cofactor biosynthesis; tetrahydrofolate biosynthesis; 7,8-dihydrofolate from 2-amino-4-hydroxy-6-hydroxymethyl-7,8-dihydropteridine diphosphate and 4-aminobenzoate: step 1/2.</text>
</comment>
<evidence type="ECO:0000256" key="6">
    <source>
        <dbReference type="ARBA" id="ARBA00022723"/>
    </source>
</evidence>
<dbReference type="GO" id="GO:0005829">
    <property type="term" value="C:cytosol"/>
    <property type="evidence" value="ECO:0007669"/>
    <property type="project" value="TreeGrafter"/>
</dbReference>
<dbReference type="RefSeq" id="WP_013566406.1">
    <property type="nucleotide sequence ID" value="NC_014962.1"/>
</dbReference>
<dbReference type="EC" id="2.5.1.15" evidence="4 9"/>
<evidence type="ECO:0000256" key="8">
    <source>
        <dbReference type="ARBA" id="ARBA00022909"/>
    </source>
</evidence>
<dbReference type="EMBL" id="CP002353">
    <property type="protein sequence ID" value="ADV64118.1"/>
    <property type="molecule type" value="Genomic_DNA"/>
</dbReference>
<evidence type="ECO:0000256" key="5">
    <source>
        <dbReference type="ARBA" id="ARBA00022679"/>
    </source>
</evidence>
<evidence type="ECO:0000256" key="3">
    <source>
        <dbReference type="ARBA" id="ARBA00004763"/>
    </source>
</evidence>
<dbReference type="InterPro" id="IPR000489">
    <property type="entry name" value="Pterin-binding_dom"/>
</dbReference>
<comment type="cofactor">
    <cofactor evidence="2 9">
        <name>Mg(2+)</name>
        <dbReference type="ChEBI" id="CHEBI:18420"/>
    </cofactor>
</comment>
<comment type="catalytic activity">
    <reaction evidence="1">
        <text>(7,8-dihydropterin-6-yl)methyl diphosphate + 4-aminobenzoate = 7,8-dihydropteroate + diphosphate</text>
        <dbReference type="Rhea" id="RHEA:19949"/>
        <dbReference type="ChEBI" id="CHEBI:17836"/>
        <dbReference type="ChEBI" id="CHEBI:17839"/>
        <dbReference type="ChEBI" id="CHEBI:33019"/>
        <dbReference type="ChEBI" id="CHEBI:72950"/>
        <dbReference type="EC" id="2.5.1.15"/>
    </reaction>
</comment>
<dbReference type="eggNOG" id="COG0294">
    <property type="taxonomic scope" value="Bacteria"/>
</dbReference>
<dbReference type="UniPathway" id="UPA00077">
    <property type="reaction ID" value="UER00156"/>
</dbReference>
<dbReference type="Proteomes" id="UP000008631">
    <property type="component" value="Chromosome"/>
</dbReference>
<keyword evidence="12" id="KW-1185">Reference proteome</keyword>
<protein>
    <recommendedName>
        <fullName evidence="4 9">Dihydropteroate synthase</fullName>
        <shortName evidence="9">DHPS</shortName>
        <ecNumber evidence="4 9">2.5.1.15</ecNumber>
    </recommendedName>
    <alternativeName>
        <fullName evidence="9">Dihydropteroate pyrophosphorylase</fullName>
    </alternativeName>
</protein>
<keyword evidence="5 9" id="KW-0808">Transferase</keyword>
<dbReference type="GO" id="GO:0004156">
    <property type="term" value="F:dihydropteroate synthase activity"/>
    <property type="evidence" value="ECO:0007669"/>
    <property type="project" value="UniProtKB-EC"/>
</dbReference>
<feature type="domain" description="Pterin-binding" evidence="10">
    <location>
        <begin position="21"/>
        <end position="282"/>
    </location>
</feature>
<evidence type="ECO:0000259" key="10">
    <source>
        <dbReference type="PROSITE" id="PS50972"/>
    </source>
</evidence>
<dbReference type="PROSITE" id="PS50972">
    <property type="entry name" value="PTERIN_BINDING"/>
    <property type="match status" value="1"/>
</dbReference>
<evidence type="ECO:0000256" key="2">
    <source>
        <dbReference type="ARBA" id="ARBA00001946"/>
    </source>
</evidence>
<dbReference type="GO" id="GO:0046654">
    <property type="term" value="P:tetrahydrofolate biosynthetic process"/>
    <property type="evidence" value="ECO:0007669"/>
    <property type="project" value="UniProtKB-UniPathway"/>
</dbReference>
<keyword evidence="8 9" id="KW-0289">Folate biosynthesis</keyword>
<evidence type="ECO:0000256" key="1">
    <source>
        <dbReference type="ARBA" id="ARBA00000012"/>
    </source>
</evidence>
<evidence type="ECO:0000256" key="4">
    <source>
        <dbReference type="ARBA" id="ARBA00012458"/>
    </source>
</evidence>
<dbReference type="STRING" id="575540.Isop_3561"/>
<dbReference type="PROSITE" id="PS00793">
    <property type="entry name" value="DHPS_2"/>
    <property type="match status" value="1"/>
</dbReference>
<comment type="similarity">
    <text evidence="9">Belongs to the DHPS family.</text>
</comment>
<proteinExistence type="inferred from homology"/>
<dbReference type="PANTHER" id="PTHR20941:SF1">
    <property type="entry name" value="FOLIC ACID SYNTHESIS PROTEIN FOL1"/>
    <property type="match status" value="1"/>
</dbReference>
<keyword evidence="7 9" id="KW-0460">Magnesium</keyword>
<dbReference type="CDD" id="cd00739">
    <property type="entry name" value="DHPS"/>
    <property type="match status" value="1"/>
</dbReference>
<comment type="function">
    <text evidence="9">Catalyzes the condensation of para-aminobenzoate (pABA) with 6-hydroxymethyl-7,8-dihydropterin diphosphate (DHPt-PP) to form 7,8-dihydropteroate (H2Pte), the immediate precursor of folate derivatives.</text>
</comment>
<evidence type="ECO:0000313" key="12">
    <source>
        <dbReference type="Proteomes" id="UP000008631"/>
    </source>
</evidence>
<dbReference type="PANTHER" id="PTHR20941">
    <property type="entry name" value="FOLATE SYNTHESIS PROTEINS"/>
    <property type="match status" value="1"/>
</dbReference>
<dbReference type="GO" id="GO:0046656">
    <property type="term" value="P:folic acid biosynthetic process"/>
    <property type="evidence" value="ECO:0007669"/>
    <property type="project" value="UniProtKB-KW"/>
</dbReference>
<sequence length="304" mass="32931">MRWMVQGRPLIDESDGHRGRPLVMGILNVTPDSFADGGRHLDPSAALDHALRLLEEGADLIDLGGESSRPGAEPVPLEVEWNRVAPVLERLIEHRHPRDHRSVVVSIDTTKPEVARRALESGVAIVNDIGGFRDPAMLDLLARAPGEPGAIAMHMRGQPRTMQHDPVYTEVVAEVGDFLAQRLDALEAAGIARERVSLDPGVGFGKTLDHNLALLRRLPELTARLERPLLIGTSRKSMLGRLTGRDVNDRLPASIASALAAAFGGARILRVHDVAATVDALTVWEAQVGWNSLPTSSSPPYSIH</sequence>
<dbReference type="GO" id="GO:0046872">
    <property type="term" value="F:metal ion binding"/>
    <property type="evidence" value="ECO:0007669"/>
    <property type="project" value="UniProtKB-KW"/>
</dbReference>
<evidence type="ECO:0000256" key="9">
    <source>
        <dbReference type="RuleBase" id="RU361205"/>
    </source>
</evidence>
<dbReference type="HOGENOM" id="CLU_008023_0_2_0"/>
<accession>E8QXT1</accession>
<name>E8QXT1_ISOPI</name>
<keyword evidence="6 9" id="KW-0479">Metal-binding</keyword>
<evidence type="ECO:0000256" key="7">
    <source>
        <dbReference type="ARBA" id="ARBA00022842"/>
    </source>
</evidence>
<reference evidence="11 12" key="1">
    <citation type="journal article" date="2011" name="Stand. Genomic Sci.">
        <title>Complete genome sequence of Isosphaera pallida type strain (IS1B).</title>
        <authorList>
            <consortium name="US DOE Joint Genome Institute (JGI-PGF)"/>
            <person name="Goker M."/>
            <person name="Cleland D."/>
            <person name="Saunders E."/>
            <person name="Lapidus A."/>
            <person name="Nolan M."/>
            <person name="Lucas S."/>
            <person name="Hammon N."/>
            <person name="Deshpande S."/>
            <person name="Cheng J.F."/>
            <person name="Tapia R."/>
            <person name="Han C."/>
            <person name="Goodwin L."/>
            <person name="Pitluck S."/>
            <person name="Liolios K."/>
            <person name="Pagani I."/>
            <person name="Ivanova N."/>
            <person name="Mavromatis K."/>
            <person name="Pati A."/>
            <person name="Chen A."/>
            <person name="Palaniappan K."/>
            <person name="Land M."/>
            <person name="Hauser L."/>
            <person name="Chang Y.J."/>
            <person name="Jeffries C.D."/>
            <person name="Detter J.C."/>
            <person name="Beck B."/>
            <person name="Woyke T."/>
            <person name="Bristow J."/>
            <person name="Eisen J.A."/>
            <person name="Markowitz V."/>
            <person name="Hugenholtz P."/>
            <person name="Kyrpides N.C."/>
            <person name="Klenk H.P."/>
        </authorList>
    </citation>
    <scope>NUCLEOTIDE SEQUENCE [LARGE SCALE GENOMIC DNA]</scope>
    <source>
        <strain evidence="12">ATCC 43644 / DSM 9630 / IS1B</strain>
    </source>
</reference>
<dbReference type="PROSITE" id="PS00792">
    <property type="entry name" value="DHPS_1"/>
    <property type="match status" value="1"/>
</dbReference>
<dbReference type="SUPFAM" id="SSF51717">
    <property type="entry name" value="Dihydropteroate synthetase-like"/>
    <property type="match status" value="1"/>
</dbReference>
<evidence type="ECO:0000313" key="11">
    <source>
        <dbReference type="EMBL" id="ADV64118.1"/>
    </source>
</evidence>
<dbReference type="InterPro" id="IPR006390">
    <property type="entry name" value="DHP_synth_dom"/>
</dbReference>
<organism evidence="11 12">
    <name type="scientific">Isosphaera pallida (strain ATCC 43644 / DSM 9630 / IS1B)</name>
    <dbReference type="NCBI Taxonomy" id="575540"/>
    <lineage>
        <taxon>Bacteria</taxon>
        <taxon>Pseudomonadati</taxon>
        <taxon>Planctomycetota</taxon>
        <taxon>Planctomycetia</taxon>
        <taxon>Isosphaerales</taxon>
        <taxon>Isosphaeraceae</taxon>
        <taxon>Isosphaera</taxon>
    </lineage>
</organism>
<dbReference type="InterPro" id="IPR045031">
    <property type="entry name" value="DHP_synth-like"/>
</dbReference>
<dbReference type="NCBIfam" id="TIGR01496">
    <property type="entry name" value="DHPS"/>
    <property type="match status" value="1"/>
</dbReference>
<dbReference type="AlphaFoldDB" id="E8QXT1"/>
<dbReference type="KEGG" id="ipa:Isop_3561"/>
<gene>
    <name evidence="11" type="ordered locus">Isop_3561</name>
</gene>
<dbReference type="InParanoid" id="E8QXT1"/>
<dbReference type="InterPro" id="IPR011005">
    <property type="entry name" value="Dihydropteroate_synth-like_sf"/>
</dbReference>
<dbReference type="Pfam" id="PF00809">
    <property type="entry name" value="Pterin_bind"/>
    <property type="match status" value="1"/>
</dbReference>
<dbReference type="FunCoup" id="E8QXT1">
    <property type="interactions" value="422"/>
</dbReference>
<dbReference type="Gene3D" id="3.20.20.20">
    <property type="entry name" value="Dihydropteroate synthase-like"/>
    <property type="match status" value="1"/>
</dbReference>